<name>A0A978V3P1_ZIZJJ</name>
<dbReference type="InterPro" id="IPR001841">
    <property type="entry name" value="Znf_RING"/>
</dbReference>
<evidence type="ECO:0000256" key="3">
    <source>
        <dbReference type="ARBA" id="ARBA00022833"/>
    </source>
</evidence>
<dbReference type="CDD" id="cd23129">
    <property type="entry name" value="RING-HC_XBAT35-like"/>
    <property type="match status" value="1"/>
</dbReference>
<protein>
    <recommendedName>
        <fullName evidence="7">RING-type domain-containing protein</fullName>
    </recommendedName>
</protein>
<evidence type="ECO:0000256" key="1">
    <source>
        <dbReference type="ARBA" id="ARBA00022723"/>
    </source>
</evidence>
<dbReference type="Gene3D" id="3.30.40.10">
    <property type="entry name" value="Zinc/RING finger domain, C3HC4 (zinc finger)"/>
    <property type="match status" value="1"/>
</dbReference>
<dbReference type="Pfam" id="PF23625">
    <property type="entry name" value="UIM_2"/>
    <property type="match status" value="4"/>
</dbReference>
<dbReference type="OrthoDB" id="1711136at2759"/>
<dbReference type="GO" id="GO:0061630">
    <property type="term" value="F:ubiquitin protein ligase activity"/>
    <property type="evidence" value="ECO:0007669"/>
    <property type="project" value="TreeGrafter"/>
</dbReference>
<keyword evidence="5" id="KW-0175">Coiled coil</keyword>
<keyword evidence="2 4" id="KW-0863">Zinc-finger</keyword>
<dbReference type="GO" id="GO:0008270">
    <property type="term" value="F:zinc ion binding"/>
    <property type="evidence" value="ECO:0007669"/>
    <property type="project" value="UniProtKB-KW"/>
</dbReference>
<feature type="region of interest" description="Disordered" evidence="6">
    <location>
        <begin position="40"/>
        <end position="64"/>
    </location>
</feature>
<feature type="domain" description="RING-type" evidence="7">
    <location>
        <begin position="371"/>
        <end position="410"/>
    </location>
</feature>
<evidence type="ECO:0000313" key="9">
    <source>
        <dbReference type="Proteomes" id="UP000813462"/>
    </source>
</evidence>
<gene>
    <name evidence="8" type="ORF">FEM48_Zijuj07G0088800</name>
</gene>
<dbReference type="GO" id="GO:0016567">
    <property type="term" value="P:protein ubiquitination"/>
    <property type="evidence" value="ECO:0007669"/>
    <property type="project" value="TreeGrafter"/>
</dbReference>
<dbReference type="Gene3D" id="6.10.140.100">
    <property type="match status" value="1"/>
</dbReference>
<dbReference type="EMBL" id="JAEACU010000007">
    <property type="protein sequence ID" value="KAH7521974.1"/>
    <property type="molecule type" value="Genomic_DNA"/>
</dbReference>
<dbReference type="PROSITE" id="PS50089">
    <property type="entry name" value="ZF_RING_2"/>
    <property type="match status" value="1"/>
</dbReference>
<dbReference type="PANTHER" id="PTHR46858">
    <property type="entry name" value="OS05G0521000 PROTEIN"/>
    <property type="match status" value="1"/>
</dbReference>
<dbReference type="PANTHER" id="PTHR46858:SF7">
    <property type="entry name" value="RING-TYPE DOMAIN-CONTAINING PROTEIN"/>
    <property type="match status" value="1"/>
</dbReference>
<feature type="compositionally biased region" description="Low complexity" evidence="6">
    <location>
        <begin position="297"/>
        <end position="315"/>
    </location>
</feature>
<keyword evidence="1" id="KW-0479">Metal-binding</keyword>
<evidence type="ECO:0000256" key="2">
    <source>
        <dbReference type="ARBA" id="ARBA00022771"/>
    </source>
</evidence>
<dbReference type="Proteomes" id="UP000813462">
    <property type="component" value="Unassembled WGS sequence"/>
</dbReference>
<comment type="caution">
    <text evidence="8">The sequence shown here is derived from an EMBL/GenBank/DDBJ whole genome shotgun (WGS) entry which is preliminary data.</text>
</comment>
<evidence type="ECO:0000256" key="6">
    <source>
        <dbReference type="SAM" id="MobiDB-lite"/>
    </source>
</evidence>
<dbReference type="InterPro" id="IPR013083">
    <property type="entry name" value="Znf_RING/FYVE/PHD"/>
</dbReference>
<evidence type="ECO:0000256" key="4">
    <source>
        <dbReference type="PROSITE-ProRule" id="PRU00175"/>
    </source>
</evidence>
<feature type="region of interest" description="Disordered" evidence="6">
    <location>
        <begin position="294"/>
        <end position="328"/>
    </location>
</feature>
<dbReference type="SMART" id="SM00726">
    <property type="entry name" value="UIM"/>
    <property type="match status" value="4"/>
</dbReference>
<dbReference type="SUPFAM" id="SSF57850">
    <property type="entry name" value="RING/U-box"/>
    <property type="match status" value="1"/>
</dbReference>
<evidence type="ECO:0000256" key="5">
    <source>
        <dbReference type="SAM" id="Coils"/>
    </source>
</evidence>
<keyword evidence="3" id="KW-0862">Zinc</keyword>
<accession>A0A978V3P1</accession>
<reference evidence="8" key="1">
    <citation type="journal article" date="2021" name="Front. Plant Sci.">
        <title>Chromosome-Scale Genome Assembly for Chinese Sour Jujube and Insights Into Its Genome Evolution and Domestication Signature.</title>
        <authorList>
            <person name="Shen L.-Y."/>
            <person name="Luo H."/>
            <person name="Wang X.-L."/>
            <person name="Wang X.-M."/>
            <person name="Qiu X.-J."/>
            <person name="Liu H."/>
            <person name="Zhou S.-S."/>
            <person name="Jia K.-H."/>
            <person name="Nie S."/>
            <person name="Bao Y.-T."/>
            <person name="Zhang R.-G."/>
            <person name="Yun Q.-Z."/>
            <person name="Chai Y.-H."/>
            <person name="Lu J.-Y."/>
            <person name="Li Y."/>
            <person name="Zhao S.-W."/>
            <person name="Mao J.-F."/>
            <person name="Jia S.-G."/>
            <person name="Mao Y.-M."/>
        </authorList>
    </citation>
    <scope>NUCLEOTIDE SEQUENCE</scope>
    <source>
        <strain evidence="8">AT0</strain>
        <tissue evidence="8">Leaf</tissue>
    </source>
</reference>
<evidence type="ECO:0000259" key="7">
    <source>
        <dbReference type="PROSITE" id="PS50089"/>
    </source>
</evidence>
<proteinExistence type="predicted"/>
<evidence type="ECO:0000313" key="8">
    <source>
        <dbReference type="EMBL" id="KAH7521974.1"/>
    </source>
</evidence>
<dbReference type="InterPro" id="IPR003903">
    <property type="entry name" value="UIM_dom"/>
</dbReference>
<sequence>MLPQPSGFREAEDAHKEKEILLEKLREEVVKAESLTLYSKQEEREEVDNRREAERSRSAGEYFRADQHDQMADLARLFKDSARNESLDKLEFVQRALEEMSFHQQEAAAEPQEETLLREELNRLRALALGQAGGHESPTRGNPAFLQDNQTPVVPATAQPTDEDEELAMAISASLRPVMQDNQTPIIPATVQPNEEDLELAKAINASLQPVMQDNQTPTFPATAQPPEEDLELTRAINASLQHVMQDNQTPVVPPTAQPAEEDSELAMAINASLQPAMQERPTLAVAVDAHLTSEASSTSNHPWSSSSQPLDSGPSAPPVSDAIIEDGTPIHYPSVDSSPIDLLSPTTIGIGSIPARAGDKKEDDGCLSSCIICLDAPVEGACVPCGHMVGCMSCLNEIKDAKETCPVCRAKIHQVLKVYTF</sequence>
<organism evidence="8 9">
    <name type="scientific">Ziziphus jujuba var. spinosa</name>
    <dbReference type="NCBI Taxonomy" id="714518"/>
    <lineage>
        <taxon>Eukaryota</taxon>
        <taxon>Viridiplantae</taxon>
        <taxon>Streptophyta</taxon>
        <taxon>Embryophyta</taxon>
        <taxon>Tracheophyta</taxon>
        <taxon>Spermatophyta</taxon>
        <taxon>Magnoliopsida</taxon>
        <taxon>eudicotyledons</taxon>
        <taxon>Gunneridae</taxon>
        <taxon>Pentapetalae</taxon>
        <taxon>rosids</taxon>
        <taxon>fabids</taxon>
        <taxon>Rosales</taxon>
        <taxon>Rhamnaceae</taxon>
        <taxon>Paliureae</taxon>
        <taxon>Ziziphus</taxon>
    </lineage>
</organism>
<dbReference type="AlphaFoldDB" id="A0A978V3P1"/>
<dbReference type="Pfam" id="PF13920">
    <property type="entry name" value="zf-C3HC4_3"/>
    <property type="match status" value="1"/>
</dbReference>
<feature type="coiled-coil region" evidence="5">
    <location>
        <begin position="8"/>
        <end position="35"/>
    </location>
</feature>